<dbReference type="EMBL" id="JAATIT010000007">
    <property type="protein sequence ID" value="NJB91598.1"/>
    <property type="molecule type" value="Genomic_DNA"/>
</dbReference>
<evidence type="ECO:0000259" key="2">
    <source>
        <dbReference type="Pfam" id="PF13628"/>
    </source>
</evidence>
<feature type="domain" description="DUF4142" evidence="2">
    <location>
        <begin position="51"/>
        <end position="185"/>
    </location>
</feature>
<dbReference type="PROSITE" id="PS51257">
    <property type="entry name" value="PROKAR_LIPOPROTEIN"/>
    <property type="match status" value="1"/>
</dbReference>
<dbReference type="Gene3D" id="1.20.1260.10">
    <property type="match status" value="1"/>
</dbReference>
<dbReference type="PANTHER" id="PTHR38593">
    <property type="entry name" value="BLR2558 PROTEIN"/>
    <property type="match status" value="1"/>
</dbReference>
<dbReference type="InterPro" id="IPR025419">
    <property type="entry name" value="DUF4142"/>
</dbReference>
<dbReference type="AlphaFoldDB" id="A0A7X5XUK1"/>
<organism evidence="3 4">
    <name type="scientific">Sphingopyxis italica</name>
    <dbReference type="NCBI Taxonomy" id="1129133"/>
    <lineage>
        <taxon>Bacteria</taxon>
        <taxon>Pseudomonadati</taxon>
        <taxon>Pseudomonadota</taxon>
        <taxon>Alphaproteobacteria</taxon>
        <taxon>Sphingomonadales</taxon>
        <taxon>Sphingomonadaceae</taxon>
        <taxon>Sphingopyxis</taxon>
    </lineage>
</organism>
<keyword evidence="4" id="KW-1185">Reference proteome</keyword>
<dbReference type="PANTHER" id="PTHR38593:SF1">
    <property type="entry name" value="BLR2558 PROTEIN"/>
    <property type="match status" value="1"/>
</dbReference>
<feature type="region of interest" description="Disordered" evidence="1">
    <location>
        <begin position="16"/>
        <end position="47"/>
    </location>
</feature>
<sequence>MKKFTLLAATAMLSACGGGDTQAPPADTSTTDTTMQTPAPAAAAATPTDAAGYVAKAGAGDMWEIESSKALRAKSQRDDVKAFAQMMIDNHGESTAKVKAAADAASITVPPPALDPEQQRMLDEIKAADAASIDAVYIRNQQAAHDAALALHRAYATGGDTPGLKAAAGEIVPVIEKHIAELQKLARAGPANAG</sequence>
<proteinExistence type="predicted"/>
<feature type="compositionally biased region" description="Low complexity" evidence="1">
    <location>
        <begin position="21"/>
        <end position="47"/>
    </location>
</feature>
<gene>
    <name evidence="3" type="ORF">GGR90_003810</name>
</gene>
<name>A0A7X5XUK1_9SPHN</name>
<dbReference type="RefSeq" id="WP_167922952.1">
    <property type="nucleotide sequence ID" value="NZ_JAATIT010000007.1"/>
</dbReference>
<dbReference type="Pfam" id="PF13628">
    <property type="entry name" value="DUF4142"/>
    <property type="match status" value="1"/>
</dbReference>
<dbReference type="Proteomes" id="UP000535078">
    <property type="component" value="Unassembled WGS sequence"/>
</dbReference>
<protein>
    <submittedName>
        <fullName evidence="3">Putative membrane protein</fullName>
    </submittedName>
</protein>
<accession>A0A7X5XUK1</accession>
<reference evidence="3 4" key="1">
    <citation type="submission" date="2020-03" db="EMBL/GenBank/DDBJ databases">
        <title>Genomic Encyclopedia of Type Strains, Phase IV (KMG-IV): sequencing the most valuable type-strain genomes for metagenomic binning, comparative biology and taxonomic classification.</title>
        <authorList>
            <person name="Goeker M."/>
        </authorList>
    </citation>
    <scope>NUCLEOTIDE SEQUENCE [LARGE SCALE GENOMIC DNA]</scope>
    <source>
        <strain evidence="3 4">DSM 25229</strain>
    </source>
</reference>
<evidence type="ECO:0000256" key="1">
    <source>
        <dbReference type="SAM" id="MobiDB-lite"/>
    </source>
</evidence>
<comment type="caution">
    <text evidence="3">The sequence shown here is derived from an EMBL/GenBank/DDBJ whole genome shotgun (WGS) entry which is preliminary data.</text>
</comment>
<evidence type="ECO:0000313" key="4">
    <source>
        <dbReference type="Proteomes" id="UP000535078"/>
    </source>
</evidence>
<dbReference type="InterPro" id="IPR012347">
    <property type="entry name" value="Ferritin-like"/>
</dbReference>
<evidence type="ECO:0000313" key="3">
    <source>
        <dbReference type="EMBL" id="NJB91598.1"/>
    </source>
</evidence>